<feature type="compositionally biased region" description="Low complexity" evidence="4">
    <location>
        <begin position="168"/>
        <end position="199"/>
    </location>
</feature>
<evidence type="ECO:0000256" key="3">
    <source>
        <dbReference type="RuleBase" id="RU000389"/>
    </source>
</evidence>
<dbReference type="PROSITE" id="PS00409">
    <property type="entry name" value="PROKAR_NTER_METHYL"/>
    <property type="match status" value="1"/>
</dbReference>
<keyword evidence="5" id="KW-0472">Membrane</keyword>
<gene>
    <name evidence="6" type="ORF">ABC977_00545</name>
</gene>
<proteinExistence type="inferred from homology"/>
<keyword evidence="5" id="KW-1133">Transmembrane helix</keyword>
<dbReference type="Gene3D" id="3.30.700.10">
    <property type="entry name" value="Glycoprotein, Type 4 Pilin"/>
    <property type="match status" value="1"/>
</dbReference>
<dbReference type="EMBL" id="JBDKXB010000001">
    <property type="protein sequence ID" value="MEY6430894.1"/>
    <property type="molecule type" value="Genomic_DNA"/>
</dbReference>
<protein>
    <submittedName>
        <fullName evidence="6">Pilin</fullName>
    </submittedName>
</protein>
<keyword evidence="3" id="KW-0281">Fimbrium</keyword>
<evidence type="ECO:0000256" key="4">
    <source>
        <dbReference type="SAM" id="MobiDB-lite"/>
    </source>
</evidence>
<dbReference type="RefSeq" id="WP_369665277.1">
    <property type="nucleotide sequence ID" value="NZ_JBDKXB010000001.1"/>
</dbReference>
<evidence type="ECO:0000313" key="7">
    <source>
        <dbReference type="Proteomes" id="UP001564408"/>
    </source>
</evidence>
<feature type="region of interest" description="Disordered" evidence="4">
    <location>
        <begin position="167"/>
        <end position="199"/>
    </location>
</feature>
<dbReference type="Pfam" id="PF07963">
    <property type="entry name" value="N_methyl"/>
    <property type="match status" value="1"/>
</dbReference>
<reference evidence="6 7" key="1">
    <citation type="submission" date="2024-05" db="EMBL/GenBank/DDBJ databases">
        <title>Genome Sequence and Characterization of the New Strain Purple Sulfur Bacterium of Genus Thioalkalicoccus.</title>
        <authorList>
            <person name="Bryantseva I.A."/>
            <person name="Kyndt J.A."/>
            <person name="Imhoff J.F."/>
        </authorList>
    </citation>
    <scope>NUCLEOTIDE SEQUENCE [LARGE SCALE GENOMIC DNA]</scope>
    <source>
        <strain evidence="6 7">Um2</strain>
    </source>
</reference>
<evidence type="ECO:0000256" key="2">
    <source>
        <dbReference type="ARBA" id="ARBA00022481"/>
    </source>
</evidence>
<keyword evidence="2" id="KW-0488">Methylation</keyword>
<comment type="caution">
    <text evidence="6">The sequence shown here is derived from an EMBL/GenBank/DDBJ whole genome shotgun (WGS) entry which is preliminary data.</text>
</comment>
<comment type="similarity">
    <text evidence="1 3">Belongs to the N-Me-Phe pilin family.</text>
</comment>
<evidence type="ECO:0000256" key="1">
    <source>
        <dbReference type="ARBA" id="ARBA00005233"/>
    </source>
</evidence>
<keyword evidence="5" id="KW-0812">Transmembrane</keyword>
<dbReference type="Pfam" id="PF00114">
    <property type="entry name" value="Pilin"/>
    <property type="match status" value="1"/>
</dbReference>
<keyword evidence="7" id="KW-1185">Reference proteome</keyword>
<dbReference type="InterPro" id="IPR045584">
    <property type="entry name" value="Pilin-like"/>
</dbReference>
<dbReference type="Proteomes" id="UP001564408">
    <property type="component" value="Unassembled WGS sequence"/>
</dbReference>
<name>A0ABV4BAB8_9GAMM</name>
<dbReference type="NCBIfam" id="TIGR02532">
    <property type="entry name" value="IV_pilin_GFxxxE"/>
    <property type="match status" value="1"/>
</dbReference>
<evidence type="ECO:0000256" key="5">
    <source>
        <dbReference type="SAM" id="Phobius"/>
    </source>
</evidence>
<feature type="transmembrane region" description="Helical" evidence="5">
    <location>
        <begin position="21"/>
        <end position="44"/>
    </location>
</feature>
<evidence type="ECO:0000313" key="6">
    <source>
        <dbReference type="EMBL" id="MEY6430894.1"/>
    </source>
</evidence>
<organism evidence="6 7">
    <name type="scientific">Thioalkalicoccus limnaeus</name>
    <dbReference type="NCBI Taxonomy" id="120681"/>
    <lineage>
        <taxon>Bacteria</taxon>
        <taxon>Pseudomonadati</taxon>
        <taxon>Pseudomonadota</taxon>
        <taxon>Gammaproteobacteria</taxon>
        <taxon>Chromatiales</taxon>
        <taxon>Chromatiaceae</taxon>
        <taxon>Thioalkalicoccus</taxon>
    </lineage>
</organism>
<dbReference type="SUPFAM" id="SSF54523">
    <property type="entry name" value="Pili subunits"/>
    <property type="match status" value="1"/>
</dbReference>
<sequence>MKPILVERTRIISPPGRLAGITLIELMVSVAVVGILAALALPAYESHVVRSKTSEGLSLASGPQVAVMMAYQDLGHAPADNAAADLPDPAKISGQYVEAIEVQDGHLRIRFNDSVSQLAGRHLILGSSEDRGSVTWCCYSPDLPSRYLPADCRGDGAACVLLADHTEPGTTTGTTTGNTTGNTTETTTETTTGNTTGNTTERACPVGYNYEQAGNSHICKPTAGNRVRGWCPEGWDPVGRSGNCSAK</sequence>
<dbReference type="InterPro" id="IPR001082">
    <property type="entry name" value="Pilin"/>
</dbReference>
<dbReference type="InterPro" id="IPR012902">
    <property type="entry name" value="N_methyl_site"/>
</dbReference>
<accession>A0ABV4BAB8</accession>